<keyword evidence="2" id="KW-0378">Hydrolase</keyword>
<evidence type="ECO:0000313" key="3">
    <source>
        <dbReference type="Proteomes" id="UP000683428"/>
    </source>
</evidence>
<feature type="domain" description="Dienelactone hydrolase" evidence="1">
    <location>
        <begin position="57"/>
        <end position="282"/>
    </location>
</feature>
<dbReference type="InterPro" id="IPR051049">
    <property type="entry name" value="Dienelactone_hydrolase-like"/>
</dbReference>
<dbReference type="RefSeq" id="WP_232368447.1">
    <property type="nucleotide sequence ID" value="NZ_CP064782.1"/>
</dbReference>
<dbReference type="PANTHER" id="PTHR46623">
    <property type="entry name" value="CARBOXYMETHYLENEBUTENOLIDASE-RELATED"/>
    <property type="match status" value="1"/>
</dbReference>
<dbReference type="PANTHER" id="PTHR46623:SF6">
    <property type="entry name" value="ALPHA_BETA-HYDROLASES SUPERFAMILY PROTEIN"/>
    <property type="match status" value="1"/>
</dbReference>
<dbReference type="Gene3D" id="3.40.50.1820">
    <property type="entry name" value="alpha/beta hydrolase"/>
    <property type="match status" value="1"/>
</dbReference>
<gene>
    <name evidence="2" type="ORF">Azoinq_08790</name>
</gene>
<dbReference type="KEGG" id="aiq:Azoinq_08790"/>
<proteinExistence type="predicted"/>
<protein>
    <submittedName>
        <fullName evidence="2">Dienelactone hydrolase family protein</fullName>
    </submittedName>
</protein>
<sequence length="285" mass="30876">MTAPQRPDFTRREFLGATLGAGFALAVQPVCAQTRIVTPELGLATGESLIPAADRAIPAYWARPEGQGPFPTLLVVSEIFAVHEYIRDICRRLAHQGYLAVAPELFVRQGDPRQLGSIPQIMEDIIARVPDEQVQSDLDATAAWAPQQGGDPERLGITGFCWGGRQVWLYAARNPKLKAGVAWYGRLEGAASPLTPTYPRQVADQLNAPVLGLYGGADPSIPPDTVASMVEALAASSNPASQASHIEVYPEAPHAFHADYRPSYRPQAAADGWQRMLAWFRAQGL</sequence>
<dbReference type="InterPro" id="IPR006311">
    <property type="entry name" value="TAT_signal"/>
</dbReference>
<dbReference type="InterPro" id="IPR029058">
    <property type="entry name" value="AB_hydrolase_fold"/>
</dbReference>
<dbReference type="Pfam" id="PF01738">
    <property type="entry name" value="DLH"/>
    <property type="match status" value="1"/>
</dbReference>
<evidence type="ECO:0000313" key="2">
    <source>
        <dbReference type="EMBL" id="QWT47971.1"/>
    </source>
</evidence>
<dbReference type="GO" id="GO:0016787">
    <property type="term" value="F:hydrolase activity"/>
    <property type="evidence" value="ECO:0007669"/>
    <property type="project" value="UniProtKB-KW"/>
</dbReference>
<accession>A0A975XTP8</accession>
<dbReference type="SUPFAM" id="SSF53474">
    <property type="entry name" value="alpha/beta-Hydrolases"/>
    <property type="match status" value="1"/>
</dbReference>
<dbReference type="InterPro" id="IPR002925">
    <property type="entry name" value="Dienelactn_hydro"/>
</dbReference>
<dbReference type="AlphaFoldDB" id="A0A975XTP8"/>
<reference evidence="2" key="1">
    <citation type="submission" date="2020-11" db="EMBL/GenBank/DDBJ databases">
        <title>Azospira inquinata sp. nov.</title>
        <authorList>
            <person name="Moe W.M."/>
            <person name="Mikes M.C."/>
        </authorList>
    </citation>
    <scope>NUCLEOTIDE SEQUENCE</scope>
    <source>
        <strain evidence="2">Azo-3</strain>
    </source>
</reference>
<organism evidence="2 3">
    <name type="scientific">Azospira inquinata</name>
    <dbReference type="NCBI Taxonomy" id="2785627"/>
    <lineage>
        <taxon>Bacteria</taxon>
        <taxon>Pseudomonadati</taxon>
        <taxon>Pseudomonadota</taxon>
        <taxon>Betaproteobacteria</taxon>
        <taxon>Rhodocyclales</taxon>
        <taxon>Rhodocyclaceae</taxon>
        <taxon>Azospira</taxon>
    </lineage>
</organism>
<dbReference type="EMBL" id="CP064782">
    <property type="protein sequence ID" value="QWT47971.1"/>
    <property type="molecule type" value="Genomic_DNA"/>
</dbReference>
<name>A0A975XTP8_9RHOO</name>
<keyword evidence="3" id="KW-1185">Reference proteome</keyword>
<evidence type="ECO:0000259" key="1">
    <source>
        <dbReference type="Pfam" id="PF01738"/>
    </source>
</evidence>
<dbReference type="PROSITE" id="PS51318">
    <property type="entry name" value="TAT"/>
    <property type="match status" value="1"/>
</dbReference>
<dbReference type="Proteomes" id="UP000683428">
    <property type="component" value="Chromosome"/>
</dbReference>